<dbReference type="InterPro" id="IPR050767">
    <property type="entry name" value="Sel1_AlgK"/>
</dbReference>
<evidence type="ECO:0000256" key="1">
    <source>
        <dbReference type="SAM" id="MobiDB-lite"/>
    </source>
</evidence>
<feature type="region of interest" description="Disordered" evidence="1">
    <location>
        <begin position="124"/>
        <end position="149"/>
    </location>
</feature>
<dbReference type="EMBL" id="AP022853">
    <property type="protein sequence ID" value="BCB27285.1"/>
    <property type="molecule type" value="Genomic_DNA"/>
</dbReference>
<name>A0A6F8VEV0_9PROT</name>
<gene>
    <name evidence="2" type="ORF">SKTS_21710</name>
</gene>
<dbReference type="PANTHER" id="PTHR11102">
    <property type="entry name" value="SEL-1-LIKE PROTEIN"/>
    <property type="match status" value="1"/>
</dbReference>
<dbReference type="InterPro" id="IPR006597">
    <property type="entry name" value="Sel1-like"/>
</dbReference>
<dbReference type="Pfam" id="PF08238">
    <property type="entry name" value="Sel1"/>
    <property type="match status" value="2"/>
</dbReference>
<protein>
    <recommendedName>
        <fullName evidence="4">Sel1 repeat family protein</fullName>
    </recommendedName>
</protein>
<dbReference type="Gene3D" id="1.25.40.10">
    <property type="entry name" value="Tetratricopeptide repeat domain"/>
    <property type="match status" value="1"/>
</dbReference>
<evidence type="ECO:0008006" key="4">
    <source>
        <dbReference type="Google" id="ProtNLM"/>
    </source>
</evidence>
<evidence type="ECO:0000313" key="2">
    <source>
        <dbReference type="EMBL" id="BCB27285.1"/>
    </source>
</evidence>
<sequence>MDRGDYVKAATVFQTLATEGNAQAQYNLGLMTEKGRGVPRDYVGAVSLYQLAAAQGKAEAQRNLGIMYRDGLGVPKDPVRAYMWLNLGAAESAANAADYRDAIAKTMKPEQIALAQKLGNECKQRGLKGCDSPQGARAAGSATATPEAQ</sequence>
<dbReference type="SUPFAM" id="SSF81901">
    <property type="entry name" value="HCP-like"/>
    <property type="match status" value="1"/>
</dbReference>
<dbReference type="PANTHER" id="PTHR11102:SF160">
    <property type="entry name" value="ERAD-ASSOCIATED E3 UBIQUITIN-PROTEIN LIGASE COMPONENT HRD3"/>
    <property type="match status" value="1"/>
</dbReference>
<dbReference type="SMART" id="SM00671">
    <property type="entry name" value="SEL1"/>
    <property type="match status" value="2"/>
</dbReference>
<dbReference type="AlphaFoldDB" id="A0A6F8VEV0"/>
<dbReference type="InterPro" id="IPR011990">
    <property type="entry name" value="TPR-like_helical_dom_sf"/>
</dbReference>
<dbReference type="KEGG" id="slac:SKTS_21710"/>
<keyword evidence="3" id="KW-1185">Reference proteome</keyword>
<organism evidence="2 3">
    <name type="scientific">Sulfurimicrobium lacus</name>
    <dbReference type="NCBI Taxonomy" id="2715678"/>
    <lineage>
        <taxon>Bacteria</taxon>
        <taxon>Pseudomonadati</taxon>
        <taxon>Pseudomonadota</taxon>
        <taxon>Betaproteobacteria</taxon>
        <taxon>Nitrosomonadales</taxon>
        <taxon>Sulfuricellaceae</taxon>
        <taxon>Sulfurimicrobium</taxon>
    </lineage>
</organism>
<reference evidence="3" key="1">
    <citation type="submission" date="2020-03" db="EMBL/GenBank/DDBJ databases">
        <title>Complete genome sequence of sulfur-oxidizing bacterium skT11.</title>
        <authorList>
            <person name="Kanda M."/>
            <person name="Kojima H."/>
            <person name="Fukui M."/>
        </authorList>
    </citation>
    <scope>NUCLEOTIDE SEQUENCE [LARGE SCALE GENOMIC DNA]</scope>
    <source>
        <strain evidence="3">skT11</strain>
    </source>
</reference>
<proteinExistence type="predicted"/>
<evidence type="ECO:0000313" key="3">
    <source>
        <dbReference type="Proteomes" id="UP000502260"/>
    </source>
</evidence>
<accession>A0A6F8VEV0</accession>
<dbReference type="Proteomes" id="UP000502260">
    <property type="component" value="Chromosome"/>
</dbReference>